<keyword evidence="3" id="KW-1185">Reference proteome</keyword>
<proteinExistence type="predicted"/>
<dbReference type="Proteomes" id="UP001295444">
    <property type="component" value="Chromosome 01"/>
</dbReference>
<accession>A0AAD1QX79</accession>
<evidence type="ECO:0000313" key="2">
    <source>
        <dbReference type="EMBL" id="CAH2219447.1"/>
    </source>
</evidence>
<evidence type="ECO:0000256" key="1">
    <source>
        <dbReference type="SAM" id="Coils"/>
    </source>
</evidence>
<sequence length="114" mass="12869">MEELCRAHNSAADKIQKLEEEQTILRQKIADFEDRSRQNNVSFRGIVDSVTTEKLPAYLKTLCKTLVPQLEVSECLCIAYLDRSALQMTLQGTPSLRTIFLIKGFAPSSHNVRG</sequence>
<keyword evidence="1" id="KW-0175">Coiled coil</keyword>
<dbReference type="EMBL" id="OW240912">
    <property type="protein sequence ID" value="CAH2219447.1"/>
    <property type="molecule type" value="Genomic_DNA"/>
</dbReference>
<gene>
    <name evidence="2" type="ORF">PECUL_23A055456</name>
</gene>
<organism evidence="2 3">
    <name type="scientific">Pelobates cultripes</name>
    <name type="common">Western spadefoot toad</name>
    <dbReference type="NCBI Taxonomy" id="61616"/>
    <lineage>
        <taxon>Eukaryota</taxon>
        <taxon>Metazoa</taxon>
        <taxon>Chordata</taxon>
        <taxon>Craniata</taxon>
        <taxon>Vertebrata</taxon>
        <taxon>Euteleostomi</taxon>
        <taxon>Amphibia</taxon>
        <taxon>Batrachia</taxon>
        <taxon>Anura</taxon>
        <taxon>Pelobatoidea</taxon>
        <taxon>Pelobatidae</taxon>
        <taxon>Pelobates</taxon>
    </lineage>
</organism>
<feature type="coiled-coil region" evidence="1">
    <location>
        <begin position="1"/>
        <end position="35"/>
    </location>
</feature>
<dbReference type="AlphaFoldDB" id="A0AAD1QX79"/>
<name>A0AAD1QX79_PELCU</name>
<protein>
    <submittedName>
        <fullName evidence="2">Uncharacterized protein</fullName>
    </submittedName>
</protein>
<evidence type="ECO:0000313" key="3">
    <source>
        <dbReference type="Proteomes" id="UP001295444"/>
    </source>
</evidence>
<reference evidence="2" key="1">
    <citation type="submission" date="2022-03" db="EMBL/GenBank/DDBJ databases">
        <authorList>
            <person name="Alioto T."/>
            <person name="Alioto T."/>
            <person name="Gomez Garrido J."/>
        </authorList>
    </citation>
    <scope>NUCLEOTIDE SEQUENCE</scope>
</reference>